<organism evidence="1 2">
    <name type="scientific">Roseococcus pinisoli</name>
    <dbReference type="NCBI Taxonomy" id="2835040"/>
    <lineage>
        <taxon>Bacteria</taxon>
        <taxon>Pseudomonadati</taxon>
        <taxon>Pseudomonadota</taxon>
        <taxon>Alphaproteobacteria</taxon>
        <taxon>Acetobacterales</taxon>
        <taxon>Roseomonadaceae</taxon>
        <taxon>Roseococcus</taxon>
    </lineage>
</organism>
<evidence type="ECO:0000313" key="1">
    <source>
        <dbReference type="EMBL" id="MBS7810350.1"/>
    </source>
</evidence>
<reference evidence="1 2" key="1">
    <citation type="submission" date="2021-05" db="EMBL/GenBank/DDBJ databases">
        <title>Roseococcus sp. XZZS9, whole genome shotgun sequencing project.</title>
        <authorList>
            <person name="Zhao G."/>
            <person name="Shen L."/>
        </authorList>
    </citation>
    <scope>NUCLEOTIDE SEQUENCE [LARGE SCALE GENOMIC DNA]</scope>
    <source>
        <strain evidence="1 2">XZZS9</strain>
    </source>
</reference>
<dbReference type="RefSeq" id="WP_213668972.1">
    <property type="nucleotide sequence ID" value="NZ_JAHCDA010000001.1"/>
</dbReference>
<name>A0ABS5QBL5_9PROT</name>
<dbReference type="Proteomes" id="UP000766336">
    <property type="component" value="Unassembled WGS sequence"/>
</dbReference>
<accession>A0ABS5QBL5</accession>
<keyword evidence="2" id="KW-1185">Reference proteome</keyword>
<evidence type="ECO:0000313" key="2">
    <source>
        <dbReference type="Proteomes" id="UP000766336"/>
    </source>
</evidence>
<comment type="caution">
    <text evidence="1">The sequence shown here is derived from an EMBL/GenBank/DDBJ whole genome shotgun (WGS) entry which is preliminary data.</text>
</comment>
<proteinExistence type="predicted"/>
<protein>
    <submittedName>
        <fullName evidence="1">Uncharacterized protein</fullName>
    </submittedName>
</protein>
<dbReference type="EMBL" id="JAHCDA010000001">
    <property type="protein sequence ID" value="MBS7810350.1"/>
    <property type="molecule type" value="Genomic_DNA"/>
</dbReference>
<gene>
    <name evidence="1" type="ORF">KHU32_05330</name>
</gene>
<sequence>MLAFARPMKVHTNEGTVFAQYAMVPKRRGEPWWIVYRGQDGAWFTAMVERDQMSL</sequence>